<evidence type="ECO:0000256" key="24">
    <source>
        <dbReference type="ARBA" id="ARBA00023204"/>
    </source>
</evidence>
<keyword evidence="13" id="KW-0227">DNA damage</keyword>
<evidence type="ECO:0000256" key="18">
    <source>
        <dbReference type="ARBA" id="ARBA00023004"/>
    </source>
</evidence>
<dbReference type="GO" id="GO:0003723">
    <property type="term" value="F:RNA binding"/>
    <property type="evidence" value="ECO:0007669"/>
    <property type="project" value="UniProtKB-KW"/>
</dbReference>
<dbReference type="GO" id="GO:0005730">
    <property type="term" value="C:nucleolus"/>
    <property type="evidence" value="ECO:0007669"/>
    <property type="project" value="UniProtKB-SubCell"/>
</dbReference>
<dbReference type="GO" id="GO:0034085">
    <property type="term" value="P:establishment of sister chromatid cohesion"/>
    <property type="evidence" value="ECO:0007669"/>
    <property type="project" value="TreeGrafter"/>
</dbReference>
<evidence type="ECO:0000256" key="21">
    <source>
        <dbReference type="ARBA" id="ARBA00023125"/>
    </source>
</evidence>
<dbReference type="FunFam" id="3.40.50.300:FF:000910">
    <property type="entry name" value="probable ATP-dependent DNA helicase DDX11"/>
    <property type="match status" value="1"/>
</dbReference>
<keyword evidence="15" id="KW-0347">Helicase</keyword>
<evidence type="ECO:0000313" key="35">
    <source>
        <dbReference type="Ensembl" id="ENSOTSP00005073235.1"/>
    </source>
</evidence>
<keyword evidence="18" id="KW-0408">Iron</keyword>
<evidence type="ECO:0000313" key="36">
    <source>
        <dbReference type="Proteomes" id="UP000694402"/>
    </source>
</evidence>
<dbReference type="Pfam" id="PF06733">
    <property type="entry name" value="DEAD_2"/>
    <property type="match status" value="1"/>
</dbReference>
<keyword evidence="20" id="KW-0805">Transcription regulation</keyword>
<keyword evidence="8" id="KW-0004">4Fe-4S</keyword>
<dbReference type="GO" id="GO:0003677">
    <property type="term" value="F:DNA binding"/>
    <property type="evidence" value="ECO:0007669"/>
    <property type="project" value="UniProtKB-KW"/>
</dbReference>
<keyword evidence="25" id="KW-0206">Cytoskeleton</keyword>
<evidence type="ECO:0000256" key="3">
    <source>
        <dbReference type="ARBA" id="ARBA00004300"/>
    </source>
</evidence>
<keyword evidence="11" id="KW-0479">Metal-binding</keyword>
<evidence type="ECO:0000256" key="6">
    <source>
        <dbReference type="ARBA" id="ARBA00008435"/>
    </source>
</evidence>
<evidence type="ECO:0000256" key="20">
    <source>
        <dbReference type="ARBA" id="ARBA00023015"/>
    </source>
</evidence>
<dbReference type="Gene3D" id="3.40.50.300">
    <property type="entry name" value="P-loop containing nucleotide triphosphate hydrolases"/>
    <property type="match status" value="3"/>
</dbReference>
<reference evidence="35" key="1">
    <citation type="submission" date="2025-08" db="UniProtKB">
        <authorList>
            <consortium name="Ensembl"/>
        </authorList>
    </citation>
    <scope>IDENTIFICATION</scope>
</reference>
<keyword evidence="19" id="KW-0411">Iron-sulfur</keyword>
<evidence type="ECO:0000256" key="29">
    <source>
        <dbReference type="ARBA" id="ARBA00048954"/>
    </source>
</evidence>
<dbReference type="GO" id="GO:0000922">
    <property type="term" value="C:spindle pole"/>
    <property type="evidence" value="ECO:0007669"/>
    <property type="project" value="UniProtKB-SubCell"/>
</dbReference>
<dbReference type="GO" id="GO:0030496">
    <property type="term" value="C:midbody"/>
    <property type="evidence" value="ECO:0007669"/>
    <property type="project" value="UniProtKB-SubCell"/>
</dbReference>
<keyword evidence="22" id="KW-0010">Activator</keyword>
<dbReference type="SUPFAM" id="SSF52540">
    <property type="entry name" value="P-loop containing nucleoside triphosphate hydrolases"/>
    <property type="match status" value="1"/>
</dbReference>
<evidence type="ECO:0000256" key="13">
    <source>
        <dbReference type="ARBA" id="ARBA00022763"/>
    </source>
</evidence>
<dbReference type="AlphaFoldDB" id="A0A8C8I1Q0"/>
<dbReference type="EC" id="5.6.2.3" evidence="28"/>
<keyword evidence="16" id="KW-0067">ATP-binding</keyword>
<dbReference type="InterPro" id="IPR010614">
    <property type="entry name" value="RAD3-like_helicase_DEAD"/>
</dbReference>
<comment type="cofactor">
    <cofactor evidence="1">
        <name>[4Fe-4S] cluster</name>
        <dbReference type="ChEBI" id="CHEBI:49883"/>
    </cofactor>
</comment>
<dbReference type="GO" id="GO:0006281">
    <property type="term" value="P:DNA repair"/>
    <property type="evidence" value="ECO:0007669"/>
    <property type="project" value="UniProtKB-KW"/>
</dbReference>
<dbReference type="InterPro" id="IPR027417">
    <property type="entry name" value="P-loop_NTPase"/>
</dbReference>
<dbReference type="GO" id="GO:0005813">
    <property type="term" value="C:centrosome"/>
    <property type="evidence" value="ECO:0007669"/>
    <property type="project" value="UniProtKB-SubCell"/>
</dbReference>
<dbReference type="PANTHER" id="PTHR11472">
    <property type="entry name" value="DNA REPAIR DEAD HELICASE RAD3/XP-D SUBFAMILY MEMBER"/>
    <property type="match status" value="1"/>
</dbReference>
<evidence type="ECO:0000256" key="23">
    <source>
        <dbReference type="ARBA" id="ARBA00023163"/>
    </source>
</evidence>
<dbReference type="SMART" id="SM00491">
    <property type="entry name" value="HELICc2"/>
    <property type="match status" value="1"/>
</dbReference>
<evidence type="ECO:0000256" key="4">
    <source>
        <dbReference type="ARBA" id="ARBA00004604"/>
    </source>
</evidence>
<dbReference type="InterPro" id="IPR013020">
    <property type="entry name" value="Rad3/Chl1-like"/>
</dbReference>
<dbReference type="SMART" id="SM00488">
    <property type="entry name" value="DEXDc2"/>
    <property type="match status" value="1"/>
</dbReference>
<dbReference type="GO" id="GO:0006260">
    <property type="term" value="P:DNA replication"/>
    <property type="evidence" value="ECO:0007669"/>
    <property type="project" value="UniProtKB-KW"/>
</dbReference>
<evidence type="ECO:0000256" key="25">
    <source>
        <dbReference type="ARBA" id="ARBA00023212"/>
    </source>
</evidence>
<dbReference type="Proteomes" id="UP000694402">
    <property type="component" value="Unassembled WGS sequence"/>
</dbReference>
<dbReference type="GeneTree" id="ENSGT00950000182970"/>
<dbReference type="PANTHER" id="PTHR11472:SF41">
    <property type="entry name" value="ATP-DEPENDENT DNA HELICASE DDX11-RELATED"/>
    <property type="match status" value="1"/>
</dbReference>
<keyword evidence="24" id="KW-0234">DNA repair</keyword>
<keyword evidence="27" id="KW-0539">Nucleus</keyword>
<evidence type="ECO:0000256" key="30">
    <source>
        <dbReference type="ARBA" id="ARBA00074489"/>
    </source>
</evidence>
<evidence type="ECO:0000256" key="10">
    <source>
        <dbReference type="ARBA" id="ARBA00022705"/>
    </source>
</evidence>
<gene>
    <name evidence="35" type="primary">DDX11</name>
</gene>
<dbReference type="GO" id="GO:0016818">
    <property type="term" value="F:hydrolase activity, acting on acid anhydrides, in phosphorus-containing anhydrides"/>
    <property type="evidence" value="ECO:0007669"/>
    <property type="project" value="InterPro"/>
</dbReference>
<evidence type="ECO:0000256" key="17">
    <source>
        <dbReference type="ARBA" id="ARBA00022884"/>
    </source>
</evidence>
<dbReference type="CDD" id="cd18788">
    <property type="entry name" value="SF2_C_XPD"/>
    <property type="match status" value="1"/>
</dbReference>
<evidence type="ECO:0000256" key="16">
    <source>
        <dbReference type="ARBA" id="ARBA00022840"/>
    </source>
</evidence>
<feature type="compositionally biased region" description="Low complexity" evidence="33">
    <location>
        <begin position="79"/>
        <end position="90"/>
    </location>
</feature>
<dbReference type="Ensembl" id="ENSOTST00005079366.2">
    <property type="protein sequence ID" value="ENSOTSP00005073235.1"/>
    <property type="gene ID" value="ENSOTSG00005034572.2"/>
</dbReference>
<protein>
    <recommendedName>
        <fullName evidence="30">ATP-dependent DNA helicase DDX11</fullName>
        <ecNumber evidence="28">5.6.2.3</ecNumber>
    </recommendedName>
    <alternativeName>
        <fullName evidence="32">DEAD/H-box protein 11</fullName>
    </alternativeName>
    <alternativeName>
        <fullName evidence="31">DNA 5'-3' helicase DDX11</fullName>
    </alternativeName>
</protein>
<evidence type="ECO:0000259" key="34">
    <source>
        <dbReference type="PROSITE" id="PS51193"/>
    </source>
</evidence>
<keyword evidence="26" id="KW-0413">Isomerase</keyword>
<comment type="catalytic activity">
    <reaction evidence="29">
        <text>ATP + H2O = ADP + phosphate + H(+)</text>
        <dbReference type="Rhea" id="RHEA:13065"/>
        <dbReference type="ChEBI" id="CHEBI:15377"/>
        <dbReference type="ChEBI" id="CHEBI:15378"/>
        <dbReference type="ChEBI" id="CHEBI:30616"/>
        <dbReference type="ChEBI" id="CHEBI:43474"/>
        <dbReference type="ChEBI" id="CHEBI:456216"/>
        <dbReference type="EC" id="5.6.2.3"/>
    </reaction>
</comment>
<keyword evidence="17" id="KW-0694">RNA-binding</keyword>
<dbReference type="InterPro" id="IPR045028">
    <property type="entry name" value="DinG/Rad3-like"/>
</dbReference>
<evidence type="ECO:0000256" key="12">
    <source>
        <dbReference type="ARBA" id="ARBA00022741"/>
    </source>
</evidence>
<comment type="subcellular location">
    <subcellularLocation>
        <location evidence="3">Cytoplasm</location>
        <location evidence="3">Cytoskeleton</location>
        <location evidence="3">Microtubule organizing center</location>
        <location evidence="3">Centrosome</location>
    </subcellularLocation>
    <subcellularLocation>
        <location evidence="5">Cytoplasm</location>
        <location evidence="5">Cytoskeleton</location>
        <location evidence="5">Spindle pole</location>
    </subcellularLocation>
    <subcellularLocation>
        <location evidence="2">Midbody</location>
    </subcellularLocation>
    <subcellularLocation>
        <location evidence="4">Nucleus</location>
        <location evidence="4">Nucleolus</location>
    </subcellularLocation>
</comment>
<accession>A0A8C8I1Q0</accession>
<evidence type="ECO:0000256" key="28">
    <source>
        <dbReference type="ARBA" id="ARBA00044969"/>
    </source>
</evidence>
<keyword evidence="23" id="KW-0804">Transcription</keyword>
<evidence type="ECO:0000256" key="33">
    <source>
        <dbReference type="SAM" id="MobiDB-lite"/>
    </source>
</evidence>
<evidence type="ECO:0000256" key="9">
    <source>
        <dbReference type="ARBA" id="ARBA00022490"/>
    </source>
</evidence>
<proteinExistence type="inferred from homology"/>
<dbReference type="PROSITE" id="PS51193">
    <property type="entry name" value="HELICASE_ATP_BIND_2"/>
    <property type="match status" value="1"/>
</dbReference>
<keyword evidence="21" id="KW-0238">DNA-binding</keyword>
<keyword evidence="7" id="KW-0217">Developmental protein</keyword>
<evidence type="ECO:0000256" key="1">
    <source>
        <dbReference type="ARBA" id="ARBA00001966"/>
    </source>
</evidence>
<evidence type="ECO:0000256" key="32">
    <source>
        <dbReference type="ARBA" id="ARBA00080369"/>
    </source>
</evidence>
<dbReference type="FunFam" id="3.40.50.300:FF:000909">
    <property type="entry name" value="Putative ATP-dependent RNA helicase DDX11"/>
    <property type="match status" value="1"/>
</dbReference>
<evidence type="ECO:0000256" key="15">
    <source>
        <dbReference type="ARBA" id="ARBA00022806"/>
    </source>
</evidence>
<evidence type="ECO:0000256" key="31">
    <source>
        <dbReference type="ARBA" id="ARBA00079245"/>
    </source>
</evidence>
<dbReference type="GO" id="GO:0043139">
    <property type="term" value="F:5'-3' DNA helicase activity"/>
    <property type="evidence" value="ECO:0007669"/>
    <property type="project" value="UniProtKB-EC"/>
</dbReference>
<dbReference type="GO" id="GO:0046872">
    <property type="term" value="F:metal ion binding"/>
    <property type="evidence" value="ECO:0007669"/>
    <property type="project" value="UniProtKB-KW"/>
</dbReference>
<dbReference type="Pfam" id="PF13307">
    <property type="entry name" value="Helicase_C_2"/>
    <property type="match status" value="1"/>
</dbReference>
<keyword evidence="36" id="KW-1185">Reference proteome</keyword>
<name>A0A8C8I1Q0_ONCTS</name>
<dbReference type="FunFam" id="3.40.50.300:FF:002969">
    <property type="entry name" value="Putative ATP-dependent DNA helicase DDX11"/>
    <property type="match status" value="1"/>
</dbReference>
<keyword evidence="14" id="KW-0378">Hydrolase</keyword>
<evidence type="ECO:0000256" key="19">
    <source>
        <dbReference type="ARBA" id="ARBA00023014"/>
    </source>
</evidence>
<dbReference type="GO" id="GO:0051539">
    <property type="term" value="F:4 iron, 4 sulfur cluster binding"/>
    <property type="evidence" value="ECO:0007669"/>
    <property type="project" value="UniProtKB-KW"/>
</dbReference>
<keyword evidence="9" id="KW-0963">Cytoplasm</keyword>
<evidence type="ECO:0000256" key="5">
    <source>
        <dbReference type="ARBA" id="ARBA00004647"/>
    </source>
</evidence>
<dbReference type="InterPro" id="IPR006554">
    <property type="entry name" value="Helicase-like_DEXD_c2"/>
</dbReference>
<evidence type="ECO:0000256" key="2">
    <source>
        <dbReference type="ARBA" id="ARBA00004214"/>
    </source>
</evidence>
<evidence type="ECO:0000256" key="27">
    <source>
        <dbReference type="ARBA" id="ARBA00023242"/>
    </source>
</evidence>
<evidence type="ECO:0000256" key="11">
    <source>
        <dbReference type="ARBA" id="ARBA00022723"/>
    </source>
</evidence>
<evidence type="ECO:0000256" key="7">
    <source>
        <dbReference type="ARBA" id="ARBA00022473"/>
    </source>
</evidence>
<dbReference type="InterPro" id="IPR006555">
    <property type="entry name" value="ATP-dep_Helicase_C"/>
</dbReference>
<dbReference type="SMART" id="SM00487">
    <property type="entry name" value="DEXDc"/>
    <property type="match status" value="1"/>
</dbReference>
<reference evidence="35" key="2">
    <citation type="submission" date="2025-09" db="UniProtKB">
        <authorList>
            <consortium name="Ensembl"/>
        </authorList>
    </citation>
    <scope>IDENTIFICATION</scope>
</reference>
<dbReference type="InterPro" id="IPR014013">
    <property type="entry name" value="Helic_SF1/SF2_ATP-bd_DinG/Rad3"/>
</dbReference>
<evidence type="ECO:0000256" key="22">
    <source>
        <dbReference type="ARBA" id="ARBA00023159"/>
    </source>
</evidence>
<feature type="domain" description="Helicase ATP-binding" evidence="34">
    <location>
        <begin position="5"/>
        <end position="420"/>
    </location>
</feature>
<keyword evidence="12" id="KW-0547">Nucleotide-binding</keyword>
<organism evidence="35 36">
    <name type="scientific">Oncorhynchus tshawytscha</name>
    <name type="common">Chinook salmon</name>
    <name type="synonym">Salmo tshawytscha</name>
    <dbReference type="NCBI Taxonomy" id="74940"/>
    <lineage>
        <taxon>Eukaryota</taxon>
        <taxon>Metazoa</taxon>
        <taxon>Chordata</taxon>
        <taxon>Craniata</taxon>
        <taxon>Vertebrata</taxon>
        <taxon>Euteleostomi</taxon>
        <taxon>Actinopterygii</taxon>
        <taxon>Neopterygii</taxon>
        <taxon>Teleostei</taxon>
        <taxon>Protacanthopterygii</taxon>
        <taxon>Salmoniformes</taxon>
        <taxon>Salmonidae</taxon>
        <taxon>Salmoninae</taxon>
        <taxon>Oncorhynchus</taxon>
    </lineage>
</organism>
<comment type="similarity">
    <text evidence="6">Belongs to the DEAD box helicase family. DEAH subfamily. DDX11/CHL1 sub-subfamily.</text>
</comment>
<keyword evidence="10" id="KW-0235">DNA replication</keyword>
<sequence>MEEAGAPHFPFPYQPYPIQEQFMQALYGALEHGKVGIFESPTGTGKSLSLICGALSWLRDHEEKRRQEADRLLQGDGGTSLSISTTTSSSAEPDWITDFVQKKAERDFVSKLKDEELRRKKREEHLEMIRNNSQLKYALKRKSCEDDEAVKLLQLSKDPQEGELNNPEEELIVAEYESDDESKTKNKFCGGDDDDEDDLVEEHITKIYYCSRTHSQLAQFVHEVQKSPFSQDISLVPLGSRQNMCVNEEVRRLGSVQRINDRCMEMQKNKHGENILEGGKRKRGASKAVCPYVGAQGLQTLRDTVLGAVRDIEQLLSLARETRSCPYYATRLAIPPAQLVVLPYQTVLHEGTRRASGVQLKGQVLIIDEAHNLSDVLSCIHSSELTGAQLCRAHSQLAQYSERYRSRLKAKNLMYIKQILFVVERLVRVLGGKCVYVCPVKKSQNKIPIYSAFGRYSDPFTFSTFCYVQRYFEKSMISRKLCGFIEKYAGTGTQTANKENRRTEGLNRYLQTLQSSQQPDTGQQGAAEDRELAASPMMQVEGFFMALTNANTDGRVVLHTQGSVAVSSMKFLLLNPAVHFAQVLKDCRAVIIAGGTMQPVSDFKQELLFSAGVGAERIIEFSCGHVIPPENILPIVLCSGPSGQELEFTFQNRDTPHMMEETGRVLSNLCNVVPGGVVCFFPSYDYSRRILDNWEASGVLARLSSKKKIFQEPKKANQVEKVLNEFSRTIQRCAVDGGTLSGALLFSVVGGKMSEGINFSDELGRCIVMVGMPYPNIKSPELKEKMAYLDKNLPHSGGRSPGQALIENLCMKAVNQSIGRAIRHREDYACIVLCDRRYSRPATLAKLPDWIRAHTHTHTSFGPAFAIKKYIHTVAHP</sequence>
<feature type="region of interest" description="Disordered" evidence="33">
    <location>
        <begin position="68"/>
        <end position="90"/>
    </location>
</feature>
<dbReference type="InterPro" id="IPR014001">
    <property type="entry name" value="Helicase_ATP-bd"/>
</dbReference>
<evidence type="ECO:0000256" key="14">
    <source>
        <dbReference type="ARBA" id="ARBA00022801"/>
    </source>
</evidence>
<evidence type="ECO:0000256" key="8">
    <source>
        <dbReference type="ARBA" id="ARBA00022485"/>
    </source>
</evidence>
<dbReference type="NCBIfam" id="TIGR00604">
    <property type="entry name" value="rad3"/>
    <property type="match status" value="1"/>
</dbReference>
<dbReference type="GO" id="GO:0005524">
    <property type="term" value="F:ATP binding"/>
    <property type="evidence" value="ECO:0007669"/>
    <property type="project" value="UniProtKB-KW"/>
</dbReference>
<evidence type="ECO:0000256" key="26">
    <source>
        <dbReference type="ARBA" id="ARBA00023235"/>
    </source>
</evidence>